<feature type="compositionally biased region" description="Basic and acidic residues" evidence="1">
    <location>
        <begin position="85"/>
        <end position="103"/>
    </location>
</feature>
<reference evidence="2" key="1">
    <citation type="submission" date="2023-03" db="EMBL/GenBank/DDBJ databases">
        <title>Massive genome expansion in bonnet fungi (Mycena s.s.) driven by repeated elements and novel gene families across ecological guilds.</title>
        <authorList>
            <consortium name="Lawrence Berkeley National Laboratory"/>
            <person name="Harder C.B."/>
            <person name="Miyauchi S."/>
            <person name="Viragh M."/>
            <person name="Kuo A."/>
            <person name="Thoen E."/>
            <person name="Andreopoulos B."/>
            <person name="Lu D."/>
            <person name="Skrede I."/>
            <person name="Drula E."/>
            <person name="Henrissat B."/>
            <person name="Morin E."/>
            <person name="Kohler A."/>
            <person name="Barry K."/>
            <person name="LaButti K."/>
            <person name="Morin E."/>
            <person name="Salamov A."/>
            <person name="Lipzen A."/>
            <person name="Mereny Z."/>
            <person name="Hegedus B."/>
            <person name="Baldrian P."/>
            <person name="Stursova M."/>
            <person name="Weitz H."/>
            <person name="Taylor A."/>
            <person name="Grigoriev I.V."/>
            <person name="Nagy L.G."/>
            <person name="Martin F."/>
            <person name="Kauserud H."/>
        </authorList>
    </citation>
    <scope>NUCLEOTIDE SEQUENCE</scope>
    <source>
        <strain evidence="2">CBHHK067</strain>
    </source>
</reference>
<feature type="compositionally biased region" description="Basic residues" evidence="1">
    <location>
        <begin position="165"/>
        <end position="178"/>
    </location>
</feature>
<evidence type="ECO:0000313" key="3">
    <source>
        <dbReference type="Proteomes" id="UP001221757"/>
    </source>
</evidence>
<feature type="region of interest" description="Disordered" evidence="1">
    <location>
        <begin position="516"/>
        <end position="586"/>
    </location>
</feature>
<accession>A0AAD7DVS1</accession>
<feature type="compositionally biased region" description="Basic and acidic residues" evidence="1">
    <location>
        <begin position="559"/>
        <end position="573"/>
    </location>
</feature>
<feature type="compositionally biased region" description="Basic and acidic residues" evidence="1">
    <location>
        <begin position="541"/>
        <end position="551"/>
    </location>
</feature>
<dbReference type="AlphaFoldDB" id="A0AAD7DVS1"/>
<feature type="compositionally biased region" description="Basic and acidic residues" evidence="1">
    <location>
        <begin position="122"/>
        <end position="136"/>
    </location>
</feature>
<gene>
    <name evidence="2" type="ORF">B0H17DRAFT_1251446</name>
</gene>
<feature type="compositionally biased region" description="Low complexity" evidence="1">
    <location>
        <begin position="147"/>
        <end position="164"/>
    </location>
</feature>
<keyword evidence="3" id="KW-1185">Reference proteome</keyword>
<name>A0AAD7DVS1_MYCRO</name>
<comment type="caution">
    <text evidence="2">The sequence shown here is derived from an EMBL/GenBank/DDBJ whole genome shotgun (WGS) entry which is preliminary data.</text>
</comment>
<feature type="compositionally biased region" description="Basic and acidic residues" evidence="1">
    <location>
        <begin position="516"/>
        <end position="533"/>
    </location>
</feature>
<evidence type="ECO:0000256" key="1">
    <source>
        <dbReference type="SAM" id="MobiDB-lite"/>
    </source>
</evidence>
<proteinExistence type="predicted"/>
<feature type="compositionally biased region" description="Basic and acidic residues" evidence="1">
    <location>
        <begin position="179"/>
        <end position="194"/>
    </location>
</feature>
<dbReference type="EMBL" id="JARKIE010000020">
    <property type="protein sequence ID" value="KAJ7700461.1"/>
    <property type="molecule type" value="Genomic_DNA"/>
</dbReference>
<feature type="region of interest" description="Disordered" evidence="1">
    <location>
        <begin position="76"/>
        <end position="213"/>
    </location>
</feature>
<protein>
    <submittedName>
        <fullName evidence="2">Uncharacterized protein</fullName>
    </submittedName>
</protein>
<evidence type="ECO:0000313" key="2">
    <source>
        <dbReference type="EMBL" id="KAJ7700461.1"/>
    </source>
</evidence>
<organism evidence="2 3">
    <name type="scientific">Mycena rosella</name>
    <name type="common">Pink bonnet</name>
    <name type="synonym">Agaricus rosellus</name>
    <dbReference type="NCBI Taxonomy" id="1033263"/>
    <lineage>
        <taxon>Eukaryota</taxon>
        <taxon>Fungi</taxon>
        <taxon>Dikarya</taxon>
        <taxon>Basidiomycota</taxon>
        <taxon>Agaricomycotina</taxon>
        <taxon>Agaricomycetes</taxon>
        <taxon>Agaricomycetidae</taxon>
        <taxon>Agaricales</taxon>
        <taxon>Marasmiineae</taxon>
        <taxon>Mycenaceae</taxon>
        <taxon>Mycena</taxon>
    </lineage>
</organism>
<dbReference type="Proteomes" id="UP001221757">
    <property type="component" value="Unassembled WGS sequence"/>
</dbReference>
<sequence>MDSELAARLADIKPGPITALTKEPLLVIAEALAIPVVKTGPDKTKVPQLKALINKALAQPDFVYKDHFQKFLIYNRSRGPTPKTSADKAQQDGLQDKSDEKEPTTAAHKKLLEGTFTTDPDPQYRRLGSEAKKQEEGLEDPGSPNQSASSDSESELSSLDSRGSSRPKVKKPKAKKKAQSKDDVGSPKTDDEISKVGSPSKGESASETDRLPIIVKFNGSNPREVWIAPTERPEVSITKMEETTGSGPSLAKSNAYFASLKKLLPLAIARDSPIKKDQRGKIGIVGATGGHLNLGTVEQFTTGPLPSVLNLSVDQYKLRQIPEGLLCDVFYDPNQTSAEAQQAIAATQSTGSLPFGPQSRPLDVARERAASNQAAKDAEELPLIRFLRTILAGPALPRPAVSTVGEMLTRYLQATNVLKRLKETWSDGPNSFRVPEDYEDDQFSRFRGFKFGTSEVLKALRIGHTTHNNDSRLFRLARLRDDSTGRAEEWVDKPGTEKLDKKFGAMSIKEWESYLDKKKEKGKEEEKRQAKDALKKRKREKGKEPEPERERKVKKHKGVEKVRKDKGRREKQEAGPSGAGRPGFAATERGSKYLSSCCETQSHMSDDPTSRLAMVGAVSWGRVLRHAGFKGLNLLNTTRLRHGVGHGLRQDLGDYSQDGAPPNSSNLRQFLAEFLDPTAHPLGKKALKMSTAACNHRISLKPVLDLRGLVMESQNRPDKNFVNAGLAKYGWHPPKTMLGSLQTSPELQAAYRQ</sequence>